<evidence type="ECO:0000256" key="1">
    <source>
        <dbReference type="ARBA" id="ARBA00003041"/>
    </source>
</evidence>
<protein>
    <submittedName>
        <fullName evidence="9">FliH/SctL family protein</fullName>
    </submittedName>
</protein>
<proteinExistence type="inferred from homology"/>
<evidence type="ECO:0000259" key="8">
    <source>
        <dbReference type="Pfam" id="PF02108"/>
    </source>
</evidence>
<comment type="function">
    <text evidence="1">Needed for flagellar regrowth and assembly.</text>
</comment>
<keyword evidence="6" id="KW-1006">Bacterial flagellum protein export</keyword>
<sequence length="206" mass="21160">MSSERAWAPALAGAAGQQSDASARGYAAGYAAGWSAASRAAAEQAARQRAEEARLAAEARAQAAGRLEMALGVLDAAAQAARARVAPVLEEAAEEIVAASAELAEAALGEELRDGARAARTALRRALARDPSRELVRIHLCPSDLDLLRGAASDAEADLVLPVGVDLVPDPDLSPGDAVGEFEHGVLDARLGQAMVRAREALGVPR</sequence>
<evidence type="ECO:0000256" key="7">
    <source>
        <dbReference type="SAM" id="MobiDB-lite"/>
    </source>
</evidence>
<dbReference type="InterPro" id="IPR018035">
    <property type="entry name" value="Flagellar_FliH/T3SS_HrpE"/>
</dbReference>
<feature type="region of interest" description="Disordered" evidence="7">
    <location>
        <begin position="1"/>
        <end position="20"/>
    </location>
</feature>
<dbReference type="InterPro" id="IPR051472">
    <property type="entry name" value="T3SS_Stator/FliH"/>
</dbReference>
<keyword evidence="5" id="KW-0653">Protein transport</keyword>
<evidence type="ECO:0000313" key="10">
    <source>
        <dbReference type="Proteomes" id="UP001596527"/>
    </source>
</evidence>
<evidence type="ECO:0000256" key="2">
    <source>
        <dbReference type="ARBA" id="ARBA00006602"/>
    </source>
</evidence>
<dbReference type="PANTHER" id="PTHR34982">
    <property type="entry name" value="YOP PROTEINS TRANSLOCATION PROTEIN L"/>
    <property type="match status" value="1"/>
</dbReference>
<dbReference type="RefSeq" id="WP_380974239.1">
    <property type="nucleotide sequence ID" value="NZ_JBHTEF010000001.1"/>
</dbReference>
<evidence type="ECO:0000256" key="5">
    <source>
        <dbReference type="ARBA" id="ARBA00022927"/>
    </source>
</evidence>
<comment type="similarity">
    <text evidence="2">Belongs to the FliH family.</text>
</comment>
<name>A0ABW2SM31_9ACTO</name>
<evidence type="ECO:0000313" key="9">
    <source>
        <dbReference type="EMBL" id="MFC7581191.1"/>
    </source>
</evidence>
<keyword evidence="10" id="KW-1185">Reference proteome</keyword>
<evidence type="ECO:0000256" key="6">
    <source>
        <dbReference type="ARBA" id="ARBA00023225"/>
    </source>
</evidence>
<reference evidence="10" key="1">
    <citation type="journal article" date="2019" name="Int. J. Syst. Evol. Microbiol.">
        <title>The Global Catalogue of Microorganisms (GCM) 10K type strain sequencing project: providing services to taxonomists for standard genome sequencing and annotation.</title>
        <authorList>
            <consortium name="The Broad Institute Genomics Platform"/>
            <consortium name="The Broad Institute Genome Sequencing Center for Infectious Disease"/>
            <person name="Wu L."/>
            <person name="Ma J."/>
        </authorList>
    </citation>
    <scope>NUCLEOTIDE SEQUENCE [LARGE SCALE GENOMIC DNA]</scope>
    <source>
        <strain evidence="10">CCUG 56698</strain>
    </source>
</reference>
<comment type="caution">
    <text evidence="9">The sequence shown here is derived from an EMBL/GenBank/DDBJ whole genome shotgun (WGS) entry which is preliminary data.</text>
</comment>
<keyword evidence="3" id="KW-0813">Transport</keyword>
<dbReference type="Proteomes" id="UP001596527">
    <property type="component" value="Unassembled WGS sequence"/>
</dbReference>
<feature type="domain" description="Flagellar assembly protein FliH/Type III secretion system HrpE" evidence="8">
    <location>
        <begin position="74"/>
        <end position="191"/>
    </location>
</feature>
<dbReference type="PANTHER" id="PTHR34982:SF1">
    <property type="entry name" value="FLAGELLAR ASSEMBLY PROTEIN FLIH"/>
    <property type="match status" value="1"/>
</dbReference>
<organism evidence="9 10">
    <name type="scientific">Schaalia naturae</name>
    <dbReference type="NCBI Taxonomy" id="635203"/>
    <lineage>
        <taxon>Bacteria</taxon>
        <taxon>Bacillati</taxon>
        <taxon>Actinomycetota</taxon>
        <taxon>Actinomycetes</taxon>
        <taxon>Actinomycetales</taxon>
        <taxon>Actinomycetaceae</taxon>
        <taxon>Schaalia</taxon>
    </lineage>
</organism>
<evidence type="ECO:0000256" key="4">
    <source>
        <dbReference type="ARBA" id="ARBA00022795"/>
    </source>
</evidence>
<gene>
    <name evidence="9" type="ORF">ACFQWG_08270</name>
</gene>
<dbReference type="EMBL" id="JBHTEF010000001">
    <property type="protein sequence ID" value="MFC7581191.1"/>
    <property type="molecule type" value="Genomic_DNA"/>
</dbReference>
<accession>A0ABW2SM31</accession>
<dbReference type="Pfam" id="PF02108">
    <property type="entry name" value="FliH"/>
    <property type="match status" value="1"/>
</dbReference>
<evidence type="ECO:0000256" key="3">
    <source>
        <dbReference type="ARBA" id="ARBA00022448"/>
    </source>
</evidence>
<keyword evidence="4" id="KW-1005">Bacterial flagellum biogenesis</keyword>